<dbReference type="Proteomes" id="UP000242146">
    <property type="component" value="Unassembled WGS sequence"/>
</dbReference>
<evidence type="ECO:0000256" key="6">
    <source>
        <dbReference type="SAM" id="MobiDB-lite"/>
    </source>
</evidence>
<evidence type="ECO:0000256" key="3">
    <source>
        <dbReference type="ARBA" id="ARBA00022771"/>
    </source>
</evidence>
<dbReference type="PROSITE" id="PS50157">
    <property type="entry name" value="ZINC_FINGER_C2H2_2"/>
    <property type="match status" value="2"/>
</dbReference>
<dbReference type="STRING" id="101127.A0A1X2G5H4"/>
<evidence type="ECO:0000256" key="1">
    <source>
        <dbReference type="ARBA" id="ARBA00022723"/>
    </source>
</evidence>
<dbReference type="GO" id="GO:0008270">
    <property type="term" value="F:zinc ion binding"/>
    <property type="evidence" value="ECO:0007669"/>
    <property type="project" value="UniProtKB-KW"/>
</dbReference>
<dbReference type="GO" id="GO:0005667">
    <property type="term" value="C:transcription regulator complex"/>
    <property type="evidence" value="ECO:0007669"/>
    <property type="project" value="TreeGrafter"/>
</dbReference>
<accession>A0A1X2G5H4</accession>
<name>A0A1X2G5H4_9FUNG</name>
<dbReference type="GO" id="GO:0000981">
    <property type="term" value="F:DNA-binding transcription factor activity, RNA polymerase II-specific"/>
    <property type="evidence" value="ECO:0007669"/>
    <property type="project" value="UniProtKB-ARBA"/>
</dbReference>
<evidence type="ECO:0000313" key="9">
    <source>
        <dbReference type="Proteomes" id="UP000242146"/>
    </source>
</evidence>
<dbReference type="SUPFAM" id="SSF57667">
    <property type="entry name" value="beta-beta-alpha zinc fingers"/>
    <property type="match status" value="1"/>
</dbReference>
<organism evidence="8 9">
    <name type="scientific">Hesseltinella vesiculosa</name>
    <dbReference type="NCBI Taxonomy" id="101127"/>
    <lineage>
        <taxon>Eukaryota</taxon>
        <taxon>Fungi</taxon>
        <taxon>Fungi incertae sedis</taxon>
        <taxon>Mucoromycota</taxon>
        <taxon>Mucoromycotina</taxon>
        <taxon>Mucoromycetes</taxon>
        <taxon>Mucorales</taxon>
        <taxon>Cunninghamellaceae</taxon>
        <taxon>Hesseltinella</taxon>
    </lineage>
</organism>
<dbReference type="Pfam" id="PF00096">
    <property type="entry name" value="zf-C2H2"/>
    <property type="match status" value="2"/>
</dbReference>
<dbReference type="Gene3D" id="3.30.160.60">
    <property type="entry name" value="Classic Zinc Finger"/>
    <property type="match status" value="2"/>
</dbReference>
<protein>
    <recommendedName>
        <fullName evidence="7">C2H2-type domain-containing protein</fullName>
    </recommendedName>
</protein>
<keyword evidence="9" id="KW-1185">Reference proteome</keyword>
<proteinExistence type="predicted"/>
<evidence type="ECO:0000313" key="8">
    <source>
        <dbReference type="EMBL" id="ORX45509.1"/>
    </source>
</evidence>
<dbReference type="EMBL" id="MCGT01000042">
    <property type="protein sequence ID" value="ORX45509.1"/>
    <property type="molecule type" value="Genomic_DNA"/>
</dbReference>
<feature type="region of interest" description="Disordered" evidence="6">
    <location>
        <begin position="190"/>
        <end position="216"/>
    </location>
</feature>
<evidence type="ECO:0000259" key="7">
    <source>
        <dbReference type="PROSITE" id="PS50157"/>
    </source>
</evidence>
<dbReference type="InterPro" id="IPR013087">
    <property type="entry name" value="Znf_C2H2_type"/>
</dbReference>
<dbReference type="GO" id="GO:0000785">
    <property type="term" value="C:chromatin"/>
    <property type="evidence" value="ECO:0007669"/>
    <property type="project" value="TreeGrafter"/>
</dbReference>
<feature type="domain" description="C2H2-type" evidence="7">
    <location>
        <begin position="30"/>
        <end position="59"/>
    </location>
</feature>
<dbReference type="PROSITE" id="PS00028">
    <property type="entry name" value="ZINC_FINGER_C2H2_1"/>
    <property type="match status" value="2"/>
</dbReference>
<comment type="caution">
    <text evidence="8">The sequence shown here is derived from an EMBL/GenBank/DDBJ whole genome shotgun (WGS) entry which is preliminary data.</text>
</comment>
<keyword evidence="3 5" id="KW-0863">Zinc-finger</keyword>
<dbReference type="PANTHER" id="PTHR14003:SF19">
    <property type="entry name" value="YY2 TRANSCRIPTION FACTOR"/>
    <property type="match status" value="1"/>
</dbReference>
<gene>
    <name evidence="8" type="ORF">DM01DRAFT_322237</name>
</gene>
<feature type="domain" description="C2H2-type" evidence="7">
    <location>
        <begin position="60"/>
        <end position="89"/>
    </location>
</feature>
<keyword evidence="2" id="KW-0677">Repeat</keyword>
<sequence>MKDATGRSVSLLNETTPFSVPTTYASKRKYHCNEPGCNKSFTTSGHLARHHRIHTGEKNFPCLHPGCPSRFSRQDNMMQHYRTHLSPKSRRQQVGRVSKTFLPPRLHTRLNLDEERSMVYSLMDQHHPMAIPAMPLMHSPIPLHQDISSSRIMLPSVSLPPPAPLEPSSPMISPTIPTDPEHHHRSFAIHRRPQRTHSSSSNSSVSSAFLSPRLSMSPPPLDPSEVLFPKPIITALPPVAHYPLSHSRRHPLDLAHIVSTIG</sequence>
<evidence type="ECO:0000256" key="4">
    <source>
        <dbReference type="ARBA" id="ARBA00022833"/>
    </source>
</evidence>
<dbReference type="GO" id="GO:0031519">
    <property type="term" value="C:PcG protein complex"/>
    <property type="evidence" value="ECO:0007669"/>
    <property type="project" value="TreeGrafter"/>
</dbReference>
<keyword evidence="4" id="KW-0862">Zinc</keyword>
<evidence type="ECO:0000256" key="2">
    <source>
        <dbReference type="ARBA" id="ARBA00022737"/>
    </source>
</evidence>
<evidence type="ECO:0000256" key="5">
    <source>
        <dbReference type="PROSITE-ProRule" id="PRU00042"/>
    </source>
</evidence>
<dbReference type="FunFam" id="3.30.160.60:FF:000072">
    <property type="entry name" value="zinc finger protein 143 isoform X1"/>
    <property type="match status" value="1"/>
</dbReference>
<dbReference type="PANTHER" id="PTHR14003">
    <property type="entry name" value="TRANSCRIPTIONAL REPRESSOR PROTEIN YY"/>
    <property type="match status" value="1"/>
</dbReference>
<dbReference type="OrthoDB" id="6365676at2759"/>
<reference evidence="8 9" key="1">
    <citation type="submission" date="2016-07" db="EMBL/GenBank/DDBJ databases">
        <title>Pervasive Adenine N6-methylation of Active Genes in Fungi.</title>
        <authorList>
            <consortium name="DOE Joint Genome Institute"/>
            <person name="Mondo S.J."/>
            <person name="Dannebaum R.O."/>
            <person name="Kuo R.C."/>
            <person name="Labutti K."/>
            <person name="Haridas S."/>
            <person name="Kuo A."/>
            <person name="Salamov A."/>
            <person name="Ahrendt S.R."/>
            <person name="Lipzen A."/>
            <person name="Sullivan W."/>
            <person name="Andreopoulos W.B."/>
            <person name="Clum A."/>
            <person name="Lindquist E."/>
            <person name="Daum C."/>
            <person name="Ramamoorthy G.K."/>
            <person name="Gryganskyi A."/>
            <person name="Culley D."/>
            <person name="Magnuson J.K."/>
            <person name="James T.Y."/>
            <person name="O'Malley M.A."/>
            <person name="Stajich J.E."/>
            <person name="Spatafora J.W."/>
            <person name="Visel A."/>
            <person name="Grigoriev I.V."/>
        </authorList>
    </citation>
    <scope>NUCLEOTIDE SEQUENCE [LARGE SCALE GENOMIC DNA]</scope>
    <source>
        <strain evidence="8 9">NRRL 3301</strain>
    </source>
</reference>
<dbReference type="AlphaFoldDB" id="A0A1X2G5H4"/>
<dbReference type="GO" id="GO:0000978">
    <property type="term" value="F:RNA polymerase II cis-regulatory region sequence-specific DNA binding"/>
    <property type="evidence" value="ECO:0007669"/>
    <property type="project" value="TreeGrafter"/>
</dbReference>
<dbReference type="SMART" id="SM00355">
    <property type="entry name" value="ZnF_C2H2"/>
    <property type="match status" value="2"/>
</dbReference>
<dbReference type="InterPro" id="IPR036236">
    <property type="entry name" value="Znf_C2H2_sf"/>
</dbReference>
<keyword evidence="1" id="KW-0479">Metal-binding</keyword>
<feature type="compositionally biased region" description="Low complexity" evidence="6">
    <location>
        <begin position="198"/>
        <end position="216"/>
    </location>
</feature>